<protein>
    <submittedName>
        <fullName evidence="2">Uncharacterized protein</fullName>
    </submittedName>
</protein>
<feature type="region of interest" description="Disordered" evidence="1">
    <location>
        <begin position="180"/>
        <end position="229"/>
    </location>
</feature>
<dbReference type="InParanoid" id="A0A2P5HHY7"/>
<keyword evidence="3" id="KW-1185">Reference proteome</keyword>
<proteinExistence type="predicted"/>
<accession>A0A2P5HHY7</accession>
<dbReference type="AlphaFoldDB" id="A0A2P5HHY7"/>
<evidence type="ECO:0000313" key="2">
    <source>
        <dbReference type="EMBL" id="POS69870.1"/>
    </source>
</evidence>
<sequence>MAENGEAYTLEGRERVARLIQHNIGLYCELKKVNKLRLKNLSVEIASRHTLQFSDLNYFTTQSSSFTEAVCRRYLADNAKPLWWKAQAISSVTKPVVRNKATARLNAAFRQALRNAGYDMHGQRLPGQQDGLRSGNKAIKYLFGTLVMKAHSPVDVHKMPFKGLQDFCTRVVERIEEALGQRPGDANSNFQAASCAQVQRRPTDSKSRDGGNSAGRGGQSKKAGQRSPR</sequence>
<dbReference type="OrthoDB" id="5238363at2759"/>
<feature type="compositionally biased region" description="Polar residues" evidence="1">
    <location>
        <begin position="186"/>
        <end position="197"/>
    </location>
</feature>
<dbReference type="Proteomes" id="UP000094444">
    <property type="component" value="Unassembled WGS sequence"/>
</dbReference>
<gene>
    <name evidence="2" type="ORF">DHEL01_v211736</name>
</gene>
<reference evidence="2" key="1">
    <citation type="submission" date="2017-09" db="EMBL/GenBank/DDBJ databases">
        <title>Polyketide synthases of a Diaporthe helianthi virulent isolate.</title>
        <authorList>
            <person name="Baroncelli R."/>
        </authorList>
    </citation>
    <scope>NUCLEOTIDE SEQUENCE [LARGE SCALE GENOMIC DNA]</scope>
    <source>
        <strain evidence="2">7/96</strain>
    </source>
</reference>
<evidence type="ECO:0000256" key="1">
    <source>
        <dbReference type="SAM" id="MobiDB-lite"/>
    </source>
</evidence>
<dbReference type="EMBL" id="MAVT02001946">
    <property type="protein sequence ID" value="POS69870.1"/>
    <property type="molecule type" value="Genomic_DNA"/>
</dbReference>
<evidence type="ECO:0000313" key="3">
    <source>
        <dbReference type="Proteomes" id="UP000094444"/>
    </source>
</evidence>
<organism evidence="2 3">
    <name type="scientific">Diaporthe helianthi</name>
    <dbReference type="NCBI Taxonomy" id="158607"/>
    <lineage>
        <taxon>Eukaryota</taxon>
        <taxon>Fungi</taxon>
        <taxon>Dikarya</taxon>
        <taxon>Ascomycota</taxon>
        <taxon>Pezizomycotina</taxon>
        <taxon>Sordariomycetes</taxon>
        <taxon>Sordariomycetidae</taxon>
        <taxon>Diaporthales</taxon>
        <taxon>Diaporthaceae</taxon>
        <taxon>Diaporthe</taxon>
    </lineage>
</organism>
<name>A0A2P5HHY7_DIAHE</name>
<comment type="caution">
    <text evidence="2">The sequence shown here is derived from an EMBL/GenBank/DDBJ whole genome shotgun (WGS) entry which is preliminary data.</text>
</comment>